<dbReference type="Proteomes" id="UP000709295">
    <property type="component" value="Unassembled WGS sequence"/>
</dbReference>
<dbReference type="EMBL" id="JAENGY010003552">
    <property type="protein sequence ID" value="KAG6941607.1"/>
    <property type="molecule type" value="Genomic_DNA"/>
</dbReference>
<gene>
    <name evidence="1" type="ORF">JG688_00018577</name>
</gene>
<protein>
    <recommendedName>
        <fullName evidence="3">RxLR effector protein</fullName>
    </recommendedName>
</protein>
<comment type="caution">
    <text evidence="1">The sequence shown here is derived from an EMBL/GenBank/DDBJ whole genome shotgun (WGS) entry which is preliminary data.</text>
</comment>
<evidence type="ECO:0000313" key="2">
    <source>
        <dbReference type="Proteomes" id="UP000709295"/>
    </source>
</evidence>
<keyword evidence="2" id="KW-1185">Reference proteome</keyword>
<sequence length="66" mass="7621">MLVDAKKVVNTRAAAKSLESQLLHKWLREELQPTEVARWMIADTSNEMVRAYTRLFNGKRPETTSC</sequence>
<dbReference type="AlphaFoldDB" id="A0A8J5HZD3"/>
<reference evidence="1" key="1">
    <citation type="submission" date="2021-01" db="EMBL/GenBank/DDBJ databases">
        <title>Phytophthora aleatoria, a newly-described species from Pinus radiata is distinct from Phytophthora cactorum isolates based on comparative genomics.</title>
        <authorList>
            <person name="Mcdougal R."/>
            <person name="Panda P."/>
            <person name="Williams N."/>
            <person name="Studholme D.J."/>
        </authorList>
    </citation>
    <scope>NUCLEOTIDE SEQUENCE</scope>
    <source>
        <strain evidence="1">NZFS 4037</strain>
    </source>
</reference>
<accession>A0A8J5HZD3</accession>
<name>A0A8J5HZD3_9STRA</name>
<evidence type="ECO:0000313" key="1">
    <source>
        <dbReference type="EMBL" id="KAG6941607.1"/>
    </source>
</evidence>
<proteinExistence type="predicted"/>
<organism evidence="1 2">
    <name type="scientific">Phytophthora aleatoria</name>
    <dbReference type="NCBI Taxonomy" id="2496075"/>
    <lineage>
        <taxon>Eukaryota</taxon>
        <taxon>Sar</taxon>
        <taxon>Stramenopiles</taxon>
        <taxon>Oomycota</taxon>
        <taxon>Peronosporomycetes</taxon>
        <taxon>Peronosporales</taxon>
        <taxon>Peronosporaceae</taxon>
        <taxon>Phytophthora</taxon>
    </lineage>
</organism>
<evidence type="ECO:0008006" key="3">
    <source>
        <dbReference type="Google" id="ProtNLM"/>
    </source>
</evidence>